<dbReference type="Proteomes" id="UP001595904">
    <property type="component" value="Unassembled WGS sequence"/>
</dbReference>
<comment type="caution">
    <text evidence="1">The sequence shown here is derived from an EMBL/GenBank/DDBJ whole genome shotgun (WGS) entry which is preliminary data.</text>
</comment>
<evidence type="ECO:0000313" key="1">
    <source>
        <dbReference type="EMBL" id="MFC4313461.1"/>
    </source>
</evidence>
<name>A0ABV8T0L8_9GAMM</name>
<protein>
    <submittedName>
        <fullName evidence="1">Uncharacterized protein</fullName>
    </submittedName>
</protein>
<sequence>MSTERPNNVIALAPYRFARQASQRRSRPYVMWYPNVGFVASAPNAPASIRPLRTVRGPESM</sequence>
<dbReference type="EMBL" id="JBHSDU010000015">
    <property type="protein sequence ID" value="MFC4313461.1"/>
    <property type="molecule type" value="Genomic_DNA"/>
</dbReference>
<organism evidence="1 2">
    <name type="scientific">Steroidobacter flavus</name>
    <dbReference type="NCBI Taxonomy" id="1842136"/>
    <lineage>
        <taxon>Bacteria</taxon>
        <taxon>Pseudomonadati</taxon>
        <taxon>Pseudomonadota</taxon>
        <taxon>Gammaproteobacteria</taxon>
        <taxon>Steroidobacterales</taxon>
        <taxon>Steroidobacteraceae</taxon>
        <taxon>Steroidobacter</taxon>
    </lineage>
</organism>
<gene>
    <name evidence="1" type="ORF">ACFPN2_30575</name>
</gene>
<reference evidence="2" key="1">
    <citation type="journal article" date="2019" name="Int. J. Syst. Evol. Microbiol.">
        <title>The Global Catalogue of Microorganisms (GCM) 10K type strain sequencing project: providing services to taxonomists for standard genome sequencing and annotation.</title>
        <authorList>
            <consortium name="The Broad Institute Genomics Platform"/>
            <consortium name="The Broad Institute Genome Sequencing Center for Infectious Disease"/>
            <person name="Wu L."/>
            <person name="Ma J."/>
        </authorList>
    </citation>
    <scope>NUCLEOTIDE SEQUENCE [LARGE SCALE GENOMIC DNA]</scope>
    <source>
        <strain evidence="2">CGMCC 1.10759</strain>
    </source>
</reference>
<accession>A0ABV8T0L8</accession>
<evidence type="ECO:0000313" key="2">
    <source>
        <dbReference type="Proteomes" id="UP001595904"/>
    </source>
</evidence>
<keyword evidence="2" id="KW-1185">Reference proteome</keyword>
<proteinExistence type="predicted"/>
<dbReference type="RefSeq" id="WP_380603799.1">
    <property type="nucleotide sequence ID" value="NZ_JBHSDU010000015.1"/>
</dbReference>